<accession>A0AAP0B4W6</accession>
<gene>
    <name evidence="3" type="ORF">KSP39_PZI017176</name>
</gene>
<feature type="region of interest" description="Disordered" evidence="1">
    <location>
        <begin position="1"/>
        <end position="24"/>
    </location>
</feature>
<keyword evidence="2" id="KW-0472">Membrane</keyword>
<dbReference type="AlphaFoldDB" id="A0AAP0B4W6"/>
<keyword evidence="2" id="KW-0812">Transmembrane</keyword>
<protein>
    <submittedName>
        <fullName evidence="3">Uncharacterized protein</fullName>
    </submittedName>
</protein>
<feature type="transmembrane region" description="Helical" evidence="2">
    <location>
        <begin position="58"/>
        <end position="79"/>
    </location>
</feature>
<proteinExistence type="predicted"/>
<dbReference type="Proteomes" id="UP001418222">
    <property type="component" value="Unassembled WGS sequence"/>
</dbReference>
<evidence type="ECO:0000313" key="4">
    <source>
        <dbReference type="Proteomes" id="UP001418222"/>
    </source>
</evidence>
<evidence type="ECO:0000256" key="1">
    <source>
        <dbReference type="SAM" id="MobiDB-lite"/>
    </source>
</evidence>
<evidence type="ECO:0000256" key="2">
    <source>
        <dbReference type="SAM" id="Phobius"/>
    </source>
</evidence>
<reference evidence="3 4" key="1">
    <citation type="journal article" date="2022" name="Nat. Plants">
        <title>Genomes of leafy and leafless Platanthera orchids illuminate the evolution of mycoheterotrophy.</title>
        <authorList>
            <person name="Li M.H."/>
            <person name="Liu K.W."/>
            <person name="Li Z."/>
            <person name="Lu H.C."/>
            <person name="Ye Q.L."/>
            <person name="Zhang D."/>
            <person name="Wang J.Y."/>
            <person name="Li Y.F."/>
            <person name="Zhong Z.M."/>
            <person name="Liu X."/>
            <person name="Yu X."/>
            <person name="Liu D.K."/>
            <person name="Tu X.D."/>
            <person name="Liu B."/>
            <person name="Hao Y."/>
            <person name="Liao X.Y."/>
            <person name="Jiang Y.T."/>
            <person name="Sun W.H."/>
            <person name="Chen J."/>
            <person name="Chen Y.Q."/>
            <person name="Ai Y."/>
            <person name="Zhai J.W."/>
            <person name="Wu S.S."/>
            <person name="Zhou Z."/>
            <person name="Hsiao Y.Y."/>
            <person name="Wu W.L."/>
            <person name="Chen Y.Y."/>
            <person name="Lin Y.F."/>
            <person name="Hsu J.L."/>
            <person name="Li C.Y."/>
            <person name="Wang Z.W."/>
            <person name="Zhao X."/>
            <person name="Zhong W.Y."/>
            <person name="Ma X.K."/>
            <person name="Ma L."/>
            <person name="Huang J."/>
            <person name="Chen G.Z."/>
            <person name="Huang M.Z."/>
            <person name="Huang L."/>
            <person name="Peng D.H."/>
            <person name="Luo Y.B."/>
            <person name="Zou S.Q."/>
            <person name="Chen S.P."/>
            <person name="Lan S."/>
            <person name="Tsai W.C."/>
            <person name="Van de Peer Y."/>
            <person name="Liu Z.J."/>
        </authorList>
    </citation>
    <scope>NUCLEOTIDE SEQUENCE [LARGE SCALE GENOMIC DNA]</scope>
    <source>
        <strain evidence="3">Lor287</strain>
    </source>
</reference>
<keyword evidence="4" id="KW-1185">Reference proteome</keyword>
<sequence length="122" mass="13460">MERRRWLCEEDGEDEGGVEKGIPSMGEQEEENKLLGLALGPAIFWYVDLGYHTCMMDACGLCPAVGHLLVSSTNLLAAAAPAPSLHHCFCLPPPPPPPLIYIIITYNVIINVMHLYIYISHV</sequence>
<name>A0AAP0B4W6_9ASPA</name>
<organism evidence="3 4">
    <name type="scientific">Platanthera zijinensis</name>
    <dbReference type="NCBI Taxonomy" id="2320716"/>
    <lineage>
        <taxon>Eukaryota</taxon>
        <taxon>Viridiplantae</taxon>
        <taxon>Streptophyta</taxon>
        <taxon>Embryophyta</taxon>
        <taxon>Tracheophyta</taxon>
        <taxon>Spermatophyta</taxon>
        <taxon>Magnoliopsida</taxon>
        <taxon>Liliopsida</taxon>
        <taxon>Asparagales</taxon>
        <taxon>Orchidaceae</taxon>
        <taxon>Orchidoideae</taxon>
        <taxon>Orchideae</taxon>
        <taxon>Orchidinae</taxon>
        <taxon>Platanthera</taxon>
    </lineage>
</organism>
<dbReference type="EMBL" id="JBBWWQ010000015">
    <property type="protein sequence ID" value="KAK8928517.1"/>
    <property type="molecule type" value="Genomic_DNA"/>
</dbReference>
<evidence type="ECO:0000313" key="3">
    <source>
        <dbReference type="EMBL" id="KAK8928517.1"/>
    </source>
</evidence>
<keyword evidence="2" id="KW-1133">Transmembrane helix</keyword>
<feature type="transmembrane region" description="Helical" evidence="2">
    <location>
        <begin position="99"/>
        <end position="119"/>
    </location>
</feature>
<comment type="caution">
    <text evidence="3">The sequence shown here is derived from an EMBL/GenBank/DDBJ whole genome shotgun (WGS) entry which is preliminary data.</text>
</comment>